<evidence type="ECO:0000256" key="1">
    <source>
        <dbReference type="ARBA" id="ARBA00022553"/>
    </source>
</evidence>
<dbReference type="OrthoDB" id="9334at2"/>
<dbReference type="Pfam" id="PF00158">
    <property type="entry name" value="Sigma54_activat"/>
    <property type="match status" value="1"/>
</dbReference>
<keyword evidence="11" id="KW-1185">Reference proteome</keyword>
<dbReference type="Gene3D" id="1.10.10.60">
    <property type="entry name" value="Homeodomain-like"/>
    <property type="match status" value="1"/>
</dbReference>
<evidence type="ECO:0000313" key="11">
    <source>
        <dbReference type="Proteomes" id="UP000002043"/>
    </source>
</evidence>
<dbReference type="GO" id="GO:0005524">
    <property type="term" value="F:ATP binding"/>
    <property type="evidence" value="ECO:0007669"/>
    <property type="project" value="UniProtKB-KW"/>
</dbReference>
<evidence type="ECO:0000313" key="10">
    <source>
        <dbReference type="EMBL" id="ADC89501.1"/>
    </source>
</evidence>
<dbReference type="SUPFAM" id="SSF52172">
    <property type="entry name" value="CheY-like"/>
    <property type="match status" value="1"/>
</dbReference>
<keyword evidence="4" id="KW-0902">Two-component regulatory system</keyword>
<dbReference type="GO" id="GO:0043565">
    <property type="term" value="F:sequence-specific DNA binding"/>
    <property type="evidence" value="ECO:0007669"/>
    <property type="project" value="InterPro"/>
</dbReference>
<dbReference type="InterPro" id="IPR011006">
    <property type="entry name" value="CheY-like_superfamily"/>
</dbReference>
<dbReference type="RefSeq" id="WP_012991907.1">
    <property type="nucleotide sequence ID" value="NC_013894.1"/>
</dbReference>
<reference evidence="11" key="1">
    <citation type="journal article" date="2010" name="Stand. Genomic Sci.">
        <title>Complete genome sequence of Thermocrinis albus type strain (HI 11/12T).</title>
        <authorList>
            <person name="Wirth R."/>
            <person name="Sikorski J."/>
            <person name="Brambilla E."/>
            <person name="Misra M."/>
            <person name="Lapidus A."/>
            <person name="Copeland A."/>
            <person name="Nolan M."/>
            <person name="Lucas S."/>
            <person name="Chen F."/>
            <person name="Tice H."/>
            <person name="Cheng J.F."/>
            <person name="Han C."/>
            <person name="Detter J.C."/>
            <person name="Tapia R."/>
            <person name="Bruce D."/>
            <person name="Goodwin L."/>
            <person name="Pitluck S."/>
            <person name="Pati A."/>
            <person name="Anderson I."/>
            <person name="Ivanova N."/>
            <person name="Mavromatis K."/>
            <person name="Mikhailova N."/>
            <person name="Chen A."/>
            <person name="Palaniappan K."/>
            <person name="Bilek Y."/>
            <person name="Hader T."/>
            <person name="Land M."/>
            <person name="Hauser L."/>
            <person name="Chang Y.J."/>
            <person name="Jeffries C.D."/>
            <person name="Tindall B.J."/>
            <person name="Rohde M."/>
            <person name="Goker M."/>
            <person name="Bristow J."/>
            <person name="Eisen J.A."/>
            <person name="Markowitz V."/>
            <person name="Hugenholtz P."/>
            <person name="Kyrpides N.C."/>
            <person name="Klenk H.P."/>
        </authorList>
    </citation>
    <scope>NUCLEOTIDE SEQUENCE [LARGE SCALE GENOMIC DNA]</scope>
    <source>
        <strain evidence="11">DSM 14484 / JCM 11386 / HI 11/12</strain>
    </source>
</reference>
<dbReference type="Gene3D" id="1.10.8.60">
    <property type="match status" value="1"/>
</dbReference>
<dbReference type="PROSITE" id="PS50045">
    <property type="entry name" value="SIGMA54_INTERACT_4"/>
    <property type="match status" value="1"/>
</dbReference>
<evidence type="ECO:0000256" key="4">
    <source>
        <dbReference type="ARBA" id="ARBA00023012"/>
    </source>
</evidence>
<keyword evidence="1 7" id="KW-0597">Phosphoprotein</keyword>
<evidence type="ECO:0000259" key="9">
    <source>
        <dbReference type="PROSITE" id="PS50110"/>
    </source>
</evidence>
<protein>
    <submittedName>
        <fullName evidence="10">Putative two component, sigma54 specific, transcriptional regulator, Fis family</fullName>
    </submittedName>
</protein>
<feature type="domain" description="Response regulatory" evidence="9">
    <location>
        <begin position="4"/>
        <end position="118"/>
    </location>
</feature>
<dbReference type="PROSITE" id="PS00675">
    <property type="entry name" value="SIGMA54_INTERACT_1"/>
    <property type="match status" value="1"/>
</dbReference>
<keyword evidence="6" id="KW-0804">Transcription</keyword>
<dbReference type="Pfam" id="PF00072">
    <property type="entry name" value="Response_reg"/>
    <property type="match status" value="1"/>
</dbReference>
<dbReference type="Proteomes" id="UP000002043">
    <property type="component" value="Chromosome"/>
</dbReference>
<dbReference type="InterPro" id="IPR003593">
    <property type="entry name" value="AAA+_ATPase"/>
</dbReference>
<dbReference type="Pfam" id="PF02954">
    <property type="entry name" value="HTH_8"/>
    <property type="match status" value="1"/>
</dbReference>
<dbReference type="eggNOG" id="COG2204">
    <property type="taxonomic scope" value="Bacteria"/>
</dbReference>
<dbReference type="SMART" id="SM00448">
    <property type="entry name" value="REC"/>
    <property type="match status" value="1"/>
</dbReference>
<feature type="modified residue" description="4-aspartylphosphate" evidence="7">
    <location>
        <position position="53"/>
    </location>
</feature>
<dbReference type="SMART" id="SM00382">
    <property type="entry name" value="AAA"/>
    <property type="match status" value="1"/>
</dbReference>
<dbReference type="InterPro" id="IPR058031">
    <property type="entry name" value="AAA_lid_NorR"/>
</dbReference>
<feature type="domain" description="Sigma-54 factor interaction" evidence="8">
    <location>
        <begin position="132"/>
        <end position="356"/>
    </location>
</feature>
<dbReference type="EMBL" id="CP001931">
    <property type="protein sequence ID" value="ADC89501.1"/>
    <property type="molecule type" value="Genomic_DNA"/>
</dbReference>
<dbReference type="Gene3D" id="3.40.50.2300">
    <property type="match status" value="1"/>
</dbReference>
<dbReference type="InterPro" id="IPR001789">
    <property type="entry name" value="Sig_transdc_resp-reg_receiver"/>
</dbReference>
<dbReference type="InterPro" id="IPR025662">
    <property type="entry name" value="Sigma_54_int_dom_ATP-bd_1"/>
</dbReference>
<dbReference type="InterPro" id="IPR009057">
    <property type="entry name" value="Homeodomain-like_sf"/>
</dbReference>
<dbReference type="KEGG" id="tal:Thal_0868"/>
<evidence type="ECO:0000256" key="2">
    <source>
        <dbReference type="ARBA" id="ARBA00022741"/>
    </source>
</evidence>
<dbReference type="GO" id="GO:0006355">
    <property type="term" value="P:regulation of DNA-templated transcription"/>
    <property type="evidence" value="ECO:0007669"/>
    <property type="project" value="InterPro"/>
</dbReference>
<dbReference type="GO" id="GO:0000160">
    <property type="term" value="P:phosphorelay signal transduction system"/>
    <property type="evidence" value="ECO:0007669"/>
    <property type="project" value="UniProtKB-KW"/>
</dbReference>
<dbReference type="PANTHER" id="PTHR32071:SF17">
    <property type="entry name" value="TRANSCRIPTIONAL REGULATOR (NTRC FAMILY)"/>
    <property type="match status" value="1"/>
</dbReference>
<organism evidence="10 11">
    <name type="scientific">Thermocrinis albus (strain DSM 14484 / JCM 11386 / HI 11/12)</name>
    <dbReference type="NCBI Taxonomy" id="638303"/>
    <lineage>
        <taxon>Bacteria</taxon>
        <taxon>Pseudomonadati</taxon>
        <taxon>Aquificota</taxon>
        <taxon>Aquificia</taxon>
        <taxon>Aquificales</taxon>
        <taxon>Aquificaceae</taxon>
        <taxon>Thermocrinis</taxon>
    </lineage>
</organism>
<dbReference type="SUPFAM" id="SSF46689">
    <property type="entry name" value="Homeodomain-like"/>
    <property type="match status" value="1"/>
</dbReference>
<gene>
    <name evidence="10" type="ordered locus">Thal_0868</name>
</gene>
<dbReference type="InterPro" id="IPR027417">
    <property type="entry name" value="P-loop_NTPase"/>
</dbReference>
<keyword evidence="3" id="KW-0067">ATP-binding</keyword>
<dbReference type="AlphaFoldDB" id="D3SL71"/>
<dbReference type="Pfam" id="PF25601">
    <property type="entry name" value="AAA_lid_14"/>
    <property type="match status" value="1"/>
</dbReference>
<evidence type="ECO:0000256" key="3">
    <source>
        <dbReference type="ARBA" id="ARBA00022840"/>
    </source>
</evidence>
<dbReference type="FunFam" id="3.40.50.300:FF:000006">
    <property type="entry name" value="DNA-binding transcriptional regulator NtrC"/>
    <property type="match status" value="1"/>
</dbReference>
<evidence type="ECO:0000256" key="5">
    <source>
        <dbReference type="ARBA" id="ARBA00023015"/>
    </source>
</evidence>
<dbReference type="PANTHER" id="PTHR32071">
    <property type="entry name" value="TRANSCRIPTIONAL REGULATORY PROTEIN"/>
    <property type="match status" value="1"/>
</dbReference>
<evidence type="ECO:0000256" key="6">
    <source>
        <dbReference type="ARBA" id="ARBA00023163"/>
    </source>
</evidence>
<dbReference type="PROSITE" id="PS50007">
    <property type="entry name" value="PIPLC_X_DOMAIN"/>
    <property type="match status" value="1"/>
</dbReference>
<dbReference type="Gene3D" id="3.40.50.300">
    <property type="entry name" value="P-loop containing nucleotide triphosphate hydrolases"/>
    <property type="match status" value="1"/>
</dbReference>
<accession>D3SL71</accession>
<name>D3SL71_THEAH</name>
<dbReference type="FunFam" id="3.40.50.2300:FF:000018">
    <property type="entry name" value="DNA-binding transcriptional regulator NtrC"/>
    <property type="match status" value="1"/>
</dbReference>
<dbReference type="InterPro" id="IPR002078">
    <property type="entry name" value="Sigma_54_int"/>
</dbReference>
<dbReference type="HOGENOM" id="CLU_000445_0_6_0"/>
<dbReference type="CDD" id="cd00009">
    <property type="entry name" value="AAA"/>
    <property type="match status" value="1"/>
</dbReference>
<dbReference type="PROSITE" id="PS50110">
    <property type="entry name" value="RESPONSE_REGULATORY"/>
    <property type="match status" value="1"/>
</dbReference>
<dbReference type="InterPro" id="IPR002197">
    <property type="entry name" value="HTH_Fis"/>
</dbReference>
<proteinExistence type="predicted"/>
<dbReference type="STRING" id="638303.Thal_0868"/>
<evidence type="ECO:0000259" key="8">
    <source>
        <dbReference type="PROSITE" id="PS50045"/>
    </source>
</evidence>
<keyword evidence="2" id="KW-0547">Nucleotide-binding</keyword>
<dbReference type="SUPFAM" id="SSF52540">
    <property type="entry name" value="P-loop containing nucleoside triphosphate hydrolases"/>
    <property type="match status" value="1"/>
</dbReference>
<sequence length="437" mass="49937">MKAKVLVVDDERSIRDTLERLLKSEGYAVKTVSTMGEALQRAKEEYFHCVLLDLWLPDANGLNHIKELLEILPGTRIVVITGHGNVQDAVRAIKDGAFDFIEKPFSLERLLLTLKKAVESFPEAIQEKELPIVGNSKAIREIKELIRKVAPTDVPVLITGESGTGKELVARSIHYLSQRQRGPFVDINCASIPDDLLEAELFGYEKGAFTSASSRKLGKLELAHSGTLFLDEIGDMSLRAQAKLLRVLETKRFTRLGSNQVIESDFRIISASNKDLLQEVEKGSFRQDLYYRISTVVIHLPPLRERVEDVPLLAEYFLKQFAPDKILSEDAKEELMRYSWKGNVRELKNLMERIAILHTGERITARDLKALLYVQDEDYRGLLQEQNFKKAKMMFEKLFLTKKLRENQYDIKKVAQITGLDLSTLYRKIKQYGIELK</sequence>
<keyword evidence="5" id="KW-0805">Transcription regulation</keyword>
<evidence type="ECO:0000256" key="7">
    <source>
        <dbReference type="PROSITE-ProRule" id="PRU00169"/>
    </source>
</evidence>